<evidence type="ECO:0000256" key="3">
    <source>
        <dbReference type="ARBA" id="ARBA00039793"/>
    </source>
</evidence>
<dbReference type="GO" id="GO:0008623">
    <property type="term" value="C:CHRAC"/>
    <property type="evidence" value="ECO:0007669"/>
    <property type="project" value="TreeGrafter"/>
</dbReference>
<evidence type="ECO:0000256" key="1">
    <source>
        <dbReference type="ARBA" id="ARBA00004123"/>
    </source>
</evidence>
<sequence>MAEKPEDLNLPISVVTRLMKENLPDGSAISKDGKTAVARAASVFVLYMTAASNKIALTNKKKTLNYEDIFQALIETEYEWLENPLREALEDFKLSQKRKKDAATKKKLSKDRKTESNTSVGSNETAETGDTGDSDDAEDS</sequence>
<name>A0A1B6KL86_9HEMI</name>
<keyword evidence="2" id="KW-0539">Nucleus</keyword>
<evidence type="ECO:0000256" key="4">
    <source>
        <dbReference type="SAM" id="MobiDB-lite"/>
    </source>
</evidence>
<dbReference type="GO" id="GO:0008622">
    <property type="term" value="C:epsilon DNA polymerase complex"/>
    <property type="evidence" value="ECO:0007669"/>
    <property type="project" value="TreeGrafter"/>
</dbReference>
<dbReference type="EMBL" id="GEBQ01027782">
    <property type="protein sequence ID" value="JAT12195.1"/>
    <property type="molecule type" value="Transcribed_RNA"/>
</dbReference>
<evidence type="ECO:0000313" key="6">
    <source>
        <dbReference type="EMBL" id="JAT12195.1"/>
    </source>
</evidence>
<dbReference type="EMBL" id="GEBQ01023285">
    <property type="protein sequence ID" value="JAT16692.1"/>
    <property type="molecule type" value="Transcribed_RNA"/>
</dbReference>
<gene>
    <name evidence="6" type="ORF">g.31938</name>
    <name evidence="7" type="ORF">g.31942</name>
</gene>
<dbReference type="CDD" id="cd22928">
    <property type="entry name" value="HFD_POLE3_DPB4"/>
    <property type="match status" value="1"/>
</dbReference>
<comment type="subcellular location">
    <subcellularLocation>
        <location evidence="1">Nucleus</location>
    </subcellularLocation>
</comment>
<dbReference type="Pfam" id="PF00808">
    <property type="entry name" value="CBFD_NFYB_HMF"/>
    <property type="match status" value="1"/>
</dbReference>
<dbReference type="GO" id="GO:0031507">
    <property type="term" value="P:heterochromatin formation"/>
    <property type="evidence" value="ECO:0007669"/>
    <property type="project" value="TreeGrafter"/>
</dbReference>
<dbReference type="GO" id="GO:0006272">
    <property type="term" value="P:leading strand elongation"/>
    <property type="evidence" value="ECO:0007669"/>
    <property type="project" value="TreeGrafter"/>
</dbReference>
<dbReference type="SUPFAM" id="SSF47113">
    <property type="entry name" value="Histone-fold"/>
    <property type="match status" value="1"/>
</dbReference>
<proteinExistence type="predicted"/>
<dbReference type="Gene3D" id="1.10.20.10">
    <property type="entry name" value="Histone, subunit A"/>
    <property type="match status" value="1"/>
</dbReference>
<dbReference type="InterPro" id="IPR003958">
    <property type="entry name" value="CBFA_NFYB_domain"/>
</dbReference>
<evidence type="ECO:0000313" key="7">
    <source>
        <dbReference type="EMBL" id="JAT16692.1"/>
    </source>
</evidence>
<dbReference type="GO" id="GO:0046982">
    <property type="term" value="F:protein heterodimerization activity"/>
    <property type="evidence" value="ECO:0007669"/>
    <property type="project" value="InterPro"/>
</dbReference>
<dbReference type="GO" id="GO:0031490">
    <property type="term" value="F:chromatin DNA binding"/>
    <property type="evidence" value="ECO:0007669"/>
    <property type="project" value="TreeGrafter"/>
</dbReference>
<accession>A0A1B6KL86</accession>
<feature type="region of interest" description="Disordered" evidence="4">
    <location>
        <begin position="91"/>
        <end position="140"/>
    </location>
</feature>
<feature type="domain" description="Transcription factor CBF/NF-Y/archaeal histone" evidence="5">
    <location>
        <begin position="9"/>
        <end position="73"/>
    </location>
</feature>
<organism evidence="6">
    <name type="scientific">Graphocephala atropunctata</name>
    <dbReference type="NCBI Taxonomy" id="36148"/>
    <lineage>
        <taxon>Eukaryota</taxon>
        <taxon>Metazoa</taxon>
        <taxon>Ecdysozoa</taxon>
        <taxon>Arthropoda</taxon>
        <taxon>Hexapoda</taxon>
        <taxon>Insecta</taxon>
        <taxon>Pterygota</taxon>
        <taxon>Neoptera</taxon>
        <taxon>Paraneoptera</taxon>
        <taxon>Hemiptera</taxon>
        <taxon>Auchenorrhyncha</taxon>
        <taxon>Membracoidea</taxon>
        <taxon>Cicadellidae</taxon>
        <taxon>Cicadellinae</taxon>
        <taxon>Cicadellini</taxon>
        <taxon>Graphocephala</taxon>
    </lineage>
</organism>
<feature type="compositionally biased region" description="Acidic residues" evidence="4">
    <location>
        <begin position="130"/>
        <end position="140"/>
    </location>
</feature>
<protein>
    <recommendedName>
        <fullName evidence="3">DNA polymerase epsilon subunit 3</fullName>
    </recommendedName>
</protein>
<dbReference type="GO" id="GO:0006974">
    <property type="term" value="P:DNA damage response"/>
    <property type="evidence" value="ECO:0007669"/>
    <property type="project" value="TreeGrafter"/>
</dbReference>
<dbReference type="AlphaFoldDB" id="A0A1B6KL86"/>
<feature type="compositionally biased region" description="Polar residues" evidence="4">
    <location>
        <begin position="116"/>
        <end position="128"/>
    </location>
</feature>
<dbReference type="PANTHER" id="PTHR46172:SF1">
    <property type="entry name" value="DNA POLYMERASE EPSILON SUBUNIT 3"/>
    <property type="match status" value="1"/>
</dbReference>
<feature type="compositionally biased region" description="Basic residues" evidence="4">
    <location>
        <begin position="95"/>
        <end position="110"/>
    </location>
</feature>
<reference evidence="6" key="1">
    <citation type="submission" date="2015-11" db="EMBL/GenBank/DDBJ databases">
        <title>De novo transcriptome assembly of four potential Pierce s Disease insect vectors from Arizona vineyards.</title>
        <authorList>
            <person name="Tassone E.E."/>
        </authorList>
    </citation>
    <scope>NUCLEOTIDE SEQUENCE</scope>
</reference>
<evidence type="ECO:0000256" key="2">
    <source>
        <dbReference type="ARBA" id="ARBA00023242"/>
    </source>
</evidence>
<dbReference type="InterPro" id="IPR051377">
    <property type="entry name" value="DNA_Pol-Epsilon_Subunit"/>
</dbReference>
<dbReference type="PANTHER" id="PTHR46172">
    <property type="entry name" value="DNA POLYMERASE EPSILON SUBUNIT 3"/>
    <property type="match status" value="1"/>
</dbReference>
<evidence type="ECO:0000259" key="5">
    <source>
        <dbReference type="Pfam" id="PF00808"/>
    </source>
</evidence>
<dbReference type="InterPro" id="IPR009072">
    <property type="entry name" value="Histone-fold"/>
</dbReference>